<protein>
    <submittedName>
        <fullName evidence="2">Uncharacterized protein</fullName>
    </submittedName>
</protein>
<name>A0AAV3SFZ7_HALDO</name>
<dbReference type="KEGG" id="hdo:MUK72_17965"/>
<feature type="compositionally biased region" description="Polar residues" evidence="1">
    <location>
        <begin position="1"/>
        <end position="12"/>
    </location>
</feature>
<evidence type="ECO:0000313" key="5">
    <source>
        <dbReference type="Proteomes" id="UP001500962"/>
    </source>
</evidence>
<dbReference type="RefSeq" id="WP_244706541.1">
    <property type="nucleotide sequence ID" value="NZ_BAAADN010000024.1"/>
</dbReference>
<dbReference type="GeneID" id="71763775"/>
<dbReference type="EMBL" id="CP095008">
    <property type="protein sequence ID" value="UOO97153.1"/>
    <property type="molecule type" value="Genomic_DNA"/>
</dbReference>
<gene>
    <name evidence="2" type="ORF">GCM10008985_15750</name>
    <name evidence="3" type="ORF">MUK72_17965</name>
</gene>
<sequence>MNGPQTGDSSVSPGECYWDPEEDTASDSPGEFMIVDEELAKITKAEGDERA</sequence>
<keyword evidence="3" id="KW-0614">Plasmid</keyword>
<reference evidence="2" key="1">
    <citation type="journal article" date="2014" name="Int. J. Syst. Evol. Microbiol.">
        <title>Complete genome sequence of Corynebacterium casei LMG S-19264T (=DSM 44701T), isolated from a smear-ripened cheese.</title>
        <authorList>
            <consortium name="US DOE Joint Genome Institute (JGI-PGF)"/>
            <person name="Walter F."/>
            <person name="Albersmeier A."/>
            <person name="Kalinowski J."/>
            <person name="Ruckert C."/>
        </authorList>
    </citation>
    <scope>NUCLEOTIDE SEQUENCE</scope>
    <source>
        <strain evidence="2">JCM 12289</strain>
    </source>
</reference>
<evidence type="ECO:0000313" key="4">
    <source>
        <dbReference type="Proteomes" id="UP000830542"/>
    </source>
</evidence>
<geneLocation type="plasmid" evidence="3 4">
    <name>unnamed3</name>
</geneLocation>
<evidence type="ECO:0000256" key="1">
    <source>
        <dbReference type="SAM" id="MobiDB-lite"/>
    </source>
</evidence>
<reference evidence="3" key="2">
    <citation type="submission" date="2022-04" db="EMBL/GenBank/DDBJ databases">
        <title>Sequencing and genomic assembly of Halococcus dombrowskii.</title>
        <authorList>
            <person name="Lim S.W."/>
            <person name="MacLea K.S."/>
        </authorList>
    </citation>
    <scope>NUCLEOTIDE SEQUENCE</scope>
    <source>
        <strain evidence="3">H4</strain>
        <plasmid evidence="3">unnamed3</plasmid>
    </source>
</reference>
<reference evidence="2" key="3">
    <citation type="submission" date="2023-12" db="EMBL/GenBank/DDBJ databases">
        <authorList>
            <person name="Sun Q."/>
            <person name="Inoue M."/>
        </authorList>
    </citation>
    <scope>NUCLEOTIDE SEQUENCE</scope>
    <source>
        <strain evidence="2">JCM 12289</strain>
    </source>
</reference>
<accession>A0AAV3SFZ7</accession>
<evidence type="ECO:0000313" key="3">
    <source>
        <dbReference type="EMBL" id="UOO97153.1"/>
    </source>
</evidence>
<evidence type="ECO:0000313" key="2">
    <source>
        <dbReference type="EMBL" id="GAA0460177.1"/>
    </source>
</evidence>
<dbReference type="EMBL" id="BAAADN010000024">
    <property type="protein sequence ID" value="GAA0460177.1"/>
    <property type="molecule type" value="Genomic_DNA"/>
</dbReference>
<feature type="region of interest" description="Disordered" evidence="1">
    <location>
        <begin position="1"/>
        <end position="31"/>
    </location>
</feature>
<dbReference type="AlphaFoldDB" id="A0AAV3SFZ7"/>
<organism evidence="2 5">
    <name type="scientific">Halococcus dombrowskii</name>
    <dbReference type="NCBI Taxonomy" id="179637"/>
    <lineage>
        <taxon>Archaea</taxon>
        <taxon>Methanobacteriati</taxon>
        <taxon>Methanobacteriota</taxon>
        <taxon>Stenosarchaea group</taxon>
        <taxon>Halobacteria</taxon>
        <taxon>Halobacteriales</taxon>
        <taxon>Halococcaceae</taxon>
        <taxon>Halococcus</taxon>
    </lineage>
</organism>
<dbReference type="Proteomes" id="UP001500962">
    <property type="component" value="Unassembled WGS sequence"/>
</dbReference>
<proteinExistence type="predicted"/>
<dbReference type="Proteomes" id="UP000830542">
    <property type="component" value="Plasmid unnamed3"/>
</dbReference>
<keyword evidence="4" id="KW-1185">Reference proteome</keyword>